<keyword evidence="2" id="KW-1185">Reference proteome</keyword>
<dbReference type="Proteomes" id="UP001312865">
    <property type="component" value="Unassembled WGS sequence"/>
</dbReference>
<protein>
    <submittedName>
        <fullName evidence="1">Uncharacterized protein</fullName>
    </submittedName>
</protein>
<comment type="caution">
    <text evidence="1">The sequence shown here is derived from an EMBL/GenBank/DDBJ whole genome shotgun (WGS) entry which is preliminary data.</text>
</comment>
<evidence type="ECO:0000313" key="1">
    <source>
        <dbReference type="EMBL" id="MEI5906132.1"/>
    </source>
</evidence>
<reference evidence="1 2" key="1">
    <citation type="journal article" date="2018" name="J. Microbiol.">
        <title>Bacillus spongiae sp. nov., isolated from sponge of Jeju Island.</title>
        <authorList>
            <person name="Lee G.E."/>
            <person name="Im W.T."/>
            <person name="Park J.S."/>
        </authorList>
    </citation>
    <scope>NUCLEOTIDE SEQUENCE [LARGE SCALE GENOMIC DNA]</scope>
    <source>
        <strain evidence="1 2">135PIL107-10</strain>
    </source>
</reference>
<gene>
    <name evidence="1" type="ORF">WAK64_03475</name>
</gene>
<name>A0ABU8HAF8_9BACI</name>
<evidence type="ECO:0000313" key="2">
    <source>
        <dbReference type="Proteomes" id="UP001312865"/>
    </source>
</evidence>
<accession>A0ABU8HAF8</accession>
<proteinExistence type="predicted"/>
<dbReference type="EMBL" id="JBBAXC010000002">
    <property type="protein sequence ID" value="MEI5906132.1"/>
    <property type="molecule type" value="Genomic_DNA"/>
</dbReference>
<organism evidence="1 2">
    <name type="scientific">Bacillus spongiae</name>
    <dbReference type="NCBI Taxonomy" id="2683610"/>
    <lineage>
        <taxon>Bacteria</taxon>
        <taxon>Bacillati</taxon>
        <taxon>Bacillota</taxon>
        <taxon>Bacilli</taxon>
        <taxon>Bacillales</taxon>
        <taxon>Bacillaceae</taxon>
        <taxon>Bacillus</taxon>
    </lineage>
</organism>
<sequence>MWKKVNNIQFGKEEAIPVATIHNERKENGQYYDQEGKIIRRCKMHSCKSSAGKQKGPYQVIKRFTLLFYKGPCYRGIFFENNFNVSRVVKVDCSMLVRVTIVKKVYARVHIP</sequence>